<name>A0ACB9X8H7_CHAAC</name>
<proteinExistence type="predicted"/>
<organism evidence="1 2">
    <name type="scientific">Chaenocephalus aceratus</name>
    <name type="common">Blackfin icefish</name>
    <name type="synonym">Chaenichthys aceratus</name>
    <dbReference type="NCBI Taxonomy" id="36190"/>
    <lineage>
        <taxon>Eukaryota</taxon>
        <taxon>Metazoa</taxon>
        <taxon>Chordata</taxon>
        <taxon>Craniata</taxon>
        <taxon>Vertebrata</taxon>
        <taxon>Euteleostomi</taxon>
        <taxon>Actinopterygii</taxon>
        <taxon>Neopterygii</taxon>
        <taxon>Teleostei</taxon>
        <taxon>Neoteleostei</taxon>
        <taxon>Acanthomorphata</taxon>
        <taxon>Eupercaria</taxon>
        <taxon>Perciformes</taxon>
        <taxon>Notothenioidei</taxon>
        <taxon>Channichthyidae</taxon>
        <taxon>Chaenocephalus</taxon>
    </lineage>
</organism>
<dbReference type="Proteomes" id="UP001057452">
    <property type="component" value="Chromosome 8"/>
</dbReference>
<evidence type="ECO:0000313" key="2">
    <source>
        <dbReference type="Proteomes" id="UP001057452"/>
    </source>
</evidence>
<keyword evidence="2" id="KW-1185">Reference proteome</keyword>
<comment type="caution">
    <text evidence="1">The sequence shown here is derived from an EMBL/GenBank/DDBJ whole genome shotgun (WGS) entry which is preliminary data.</text>
</comment>
<protein>
    <submittedName>
        <fullName evidence="1">Uncharacterized protein</fullName>
    </submittedName>
</protein>
<evidence type="ECO:0000313" key="1">
    <source>
        <dbReference type="EMBL" id="KAI4822169.1"/>
    </source>
</evidence>
<gene>
    <name evidence="1" type="ORF">KUCAC02_007728</name>
</gene>
<sequence length="203" mass="21902">MFCSRSRSHPVESPAPSAPGFRVERGDSYDPYSGFKTTATLVQLVILGVVEHATGLRVSVRSNISFPIAYEPSSVHVRKRTLTRCPASVLVSSYMCSAANTDRLSLRKGSAGPPKRPGNSRVLPIVPTTDRALDLSAVRAVALSDTLDSSVNPVTASRHIAAPMYLAIAELCIPTTRMGRRVTISLSRAASFMLAARREARTY</sequence>
<reference evidence="1" key="1">
    <citation type="submission" date="2022-05" db="EMBL/GenBank/DDBJ databases">
        <title>Chromosome-level genome of Chaenocephalus aceratus.</title>
        <authorList>
            <person name="Park H."/>
        </authorList>
    </citation>
    <scope>NUCLEOTIDE SEQUENCE</scope>
    <source>
        <strain evidence="1">KU_202001</strain>
    </source>
</reference>
<dbReference type="EMBL" id="CM043792">
    <property type="protein sequence ID" value="KAI4822169.1"/>
    <property type="molecule type" value="Genomic_DNA"/>
</dbReference>
<accession>A0ACB9X8H7</accession>